<keyword evidence="1 3" id="KW-0808">Transferase</keyword>
<dbReference type="PANTHER" id="PTHR42866">
    <property type="entry name" value="3-DEOXY-MANNO-OCTULOSONATE CYTIDYLYLTRANSFERASE"/>
    <property type="match status" value="1"/>
</dbReference>
<protein>
    <submittedName>
        <fullName evidence="3">3-deoxy-D-manno-octulosonate cytidylyltransferase</fullName>
    </submittedName>
</protein>
<name>K1T645_9ZZZZ</name>
<evidence type="ECO:0000256" key="1">
    <source>
        <dbReference type="ARBA" id="ARBA00022679"/>
    </source>
</evidence>
<dbReference type="Pfam" id="PF02348">
    <property type="entry name" value="CTP_transf_3"/>
    <property type="match status" value="1"/>
</dbReference>
<keyword evidence="2 3" id="KW-0548">Nucleotidyltransferase</keyword>
<comment type="caution">
    <text evidence="3">The sequence shown here is derived from an EMBL/GenBank/DDBJ whole genome shotgun (WGS) entry which is preliminary data.</text>
</comment>
<dbReference type="InterPro" id="IPR003329">
    <property type="entry name" value="Cytidylyl_trans"/>
</dbReference>
<dbReference type="SUPFAM" id="SSF53448">
    <property type="entry name" value="Nucleotide-diphospho-sugar transferases"/>
    <property type="match status" value="1"/>
</dbReference>
<dbReference type="InterPro" id="IPR029044">
    <property type="entry name" value="Nucleotide-diphossugar_trans"/>
</dbReference>
<reference evidence="3" key="1">
    <citation type="journal article" date="2013" name="Environ. Microbiol.">
        <title>Microbiota from the distal guts of lean and obese adolescents exhibit partial functional redundancy besides clear differences in community structure.</title>
        <authorList>
            <person name="Ferrer M."/>
            <person name="Ruiz A."/>
            <person name="Lanza F."/>
            <person name="Haange S.B."/>
            <person name="Oberbach A."/>
            <person name="Till H."/>
            <person name="Bargiela R."/>
            <person name="Campoy C."/>
            <person name="Segura M.T."/>
            <person name="Richter M."/>
            <person name="von Bergen M."/>
            <person name="Seifert J."/>
            <person name="Suarez A."/>
        </authorList>
    </citation>
    <scope>NUCLEOTIDE SEQUENCE</scope>
</reference>
<proteinExistence type="predicted"/>
<evidence type="ECO:0000313" key="3">
    <source>
        <dbReference type="EMBL" id="EKC68547.1"/>
    </source>
</evidence>
<evidence type="ECO:0000256" key="2">
    <source>
        <dbReference type="ARBA" id="ARBA00022695"/>
    </source>
</evidence>
<dbReference type="PANTHER" id="PTHR42866:SF2">
    <property type="entry name" value="3-DEOXY-MANNO-OCTULOSONATE CYTIDYLYLTRANSFERASE, MITOCHONDRIAL"/>
    <property type="match status" value="1"/>
</dbReference>
<sequence>MKIIGVIPARYKSSRFPGKPLVEICGKPMIYWVYHQAMKVKELNEIYVATDDERIRAVCEKYDMNVKMTKDTHQTGSDRVAEVAEHTDGDLYINIQGDEPVINPEMIREVISIFTEDDSVYFGKFKK</sequence>
<dbReference type="GO" id="GO:0008690">
    <property type="term" value="F:3-deoxy-manno-octulosonate cytidylyltransferase activity"/>
    <property type="evidence" value="ECO:0007669"/>
    <property type="project" value="TreeGrafter"/>
</dbReference>
<dbReference type="AlphaFoldDB" id="K1T645"/>
<feature type="non-terminal residue" evidence="3">
    <location>
        <position position="127"/>
    </location>
</feature>
<dbReference type="EMBL" id="AJWY01005834">
    <property type="protein sequence ID" value="EKC68547.1"/>
    <property type="molecule type" value="Genomic_DNA"/>
</dbReference>
<dbReference type="Gene3D" id="3.90.550.10">
    <property type="entry name" value="Spore Coat Polysaccharide Biosynthesis Protein SpsA, Chain A"/>
    <property type="match status" value="1"/>
</dbReference>
<gene>
    <name evidence="3" type="ORF">LEA_08738</name>
</gene>
<dbReference type="GO" id="GO:0005829">
    <property type="term" value="C:cytosol"/>
    <property type="evidence" value="ECO:0007669"/>
    <property type="project" value="TreeGrafter"/>
</dbReference>
<accession>K1T645</accession>
<organism evidence="3">
    <name type="scientific">human gut metagenome</name>
    <dbReference type="NCBI Taxonomy" id="408170"/>
    <lineage>
        <taxon>unclassified sequences</taxon>
        <taxon>metagenomes</taxon>
        <taxon>organismal metagenomes</taxon>
    </lineage>
</organism>